<gene>
    <name evidence="2" type="ORF">HJG59_018243</name>
</gene>
<dbReference type="Proteomes" id="UP000550707">
    <property type="component" value="Unassembled WGS sequence"/>
</dbReference>
<keyword evidence="2" id="KW-0812">Transmembrane</keyword>
<feature type="region of interest" description="Disordered" evidence="1">
    <location>
        <begin position="1"/>
        <end position="22"/>
    </location>
</feature>
<keyword evidence="2" id="KW-0472">Membrane</keyword>
<proteinExistence type="predicted"/>
<evidence type="ECO:0000313" key="2">
    <source>
        <dbReference type="EMBL" id="KAF6417461.1"/>
    </source>
</evidence>
<organism evidence="2 3">
    <name type="scientific">Molossus molossus</name>
    <name type="common">Pallas' mastiff bat</name>
    <name type="synonym">Vespertilio molossus</name>
    <dbReference type="NCBI Taxonomy" id="27622"/>
    <lineage>
        <taxon>Eukaryota</taxon>
        <taxon>Metazoa</taxon>
        <taxon>Chordata</taxon>
        <taxon>Craniata</taxon>
        <taxon>Vertebrata</taxon>
        <taxon>Euteleostomi</taxon>
        <taxon>Mammalia</taxon>
        <taxon>Eutheria</taxon>
        <taxon>Laurasiatheria</taxon>
        <taxon>Chiroptera</taxon>
        <taxon>Yangochiroptera</taxon>
        <taxon>Molossidae</taxon>
        <taxon>Molossus</taxon>
    </lineage>
</organism>
<name>A0A7J8D2Q9_MOLMO</name>
<dbReference type="AlphaFoldDB" id="A0A7J8D2Q9"/>
<dbReference type="EMBL" id="JACASF010000019">
    <property type="protein sequence ID" value="KAF6417461.1"/>
    <property type="molecule type" value="Genomic_DNA"/>
</dbReference>
<evidence type="ECO:0000256" key="1">
    <source>
        <dbReference type="SAM" id="MobiDB-lite"/>
    </source>
</evidence>
<protein>
    <submittedName>
        <fullName evidence="2">Transmembrane channel like 6</fullName>
    </submittedName>
</protein>
<evidence type="ECO:0000313" key="3">
    <source>
        <dbReference type="Proteomes" id="UP000550707"/>
    </source>
</evidence>
<reference evidence="2 3" key="1">
    <citation type="journal article" date="2020" name="Nature">
        <title>Six reference-quality genomes reveal evolution of bat adaptations.</title>
        <authorList>
            <person name="Jebb D."/>
            <person name="Huang Z."/>
            <person name="Pippel M."/>
            <person name="Hughes G.M."/>
            <person name="Lavrichenko K."/>
            <person name="Devanna P."/>
            <person name="Winkler S."/>
            <person name="Jermiin L.S."/>
            <person name="Skirmuntt E.C."/>
            <person name="Katzourakis A."/>
            <person name="Burkitt-Gray L."/>
            <person name="Ray D.A."/>
            <person name="Sullivan K.A.M."/>
            <person name="Roscito J.G."/>
            <person name="Kirilenko B.M."/>
            <person name="Davalos L.M."/>
            <person name="Corthals A.P."/>
            <person name="Power M.L."/>
            <person name="Jones G."/>
            <person name="Ransome R.D."/>
            <person name="Dechmann D.K.N."/>
            <person name="Locatelli A.G."/>
            <person name="Puechmaille S.J."/>
            <person name="Fedrigo O."/>
            <person name="Jarvis E.D."/>
            <person name="Hiller M."/>
            <person name="Vernes S.C."/>
            <person name="Myers E.W."/>
            <person name="Teeling E.C."/>
        </authorList>
    </citation>
    <scope>NUCLEOTIDE SEQUENCE [LARGE SCALE GENOMIC DNA]</scope>
    <source>
        <strain evidence="2">MMolMol1</strain>
        <tissue evidence="2">Muscle</tissue>
    </source>
</reference>
<comment type="caution">
    <text evidence="2">The sequence shown here is derived from an EMBL/GenBank/DDBJ whole genome shotgun (WGS) entry which is preliminary data.</text>
</comment>
<keyword evidence="3" id="KW-1185">Reference proteome</keyword>
<feature type="compositionally biased region" description="Acidic residues" evidence="1">
    <location>
        <begin position="10"/>
        <end position="22"/>
    </location>
</feature>
<sequence>MAFVLNVPETPEDLGQEPSPCDESEVHHSFCQLIQEQSQWAAEEGLGLPSMGPGAGALGASGGHHQAFLGPEGATVYSSATLRILASMPSRTIGRSRGAIISQYYNRSVRLRRRASRPQLRVLGRSAWPSLRLYDLELDSVTLEEEGECPGAGASVGSRSGWPG</sequence>
<accession>A0A7J8D2Q9</accession>